<gene>
    <name evidence="1" type="ORF">NWP23_15250</name>
</gene>
<name>A0AA43H0V0_9CYAN</name>
<dbReference type="AlphaFoldDB" id="A0AA43H0V0"/>
<dbReference type="Proteomes" id="UP001159370">
    <property type="component" value="Unassembled WGS sequence"/>
</dbReference>
<organism evidence="1 2">
    <name type="scientific">Umezakia ovalisporum FSS-62</name>
    <dbReference type="NCBI Taxonomy" id="2971776"/>
    <lineage>
        <taxon>Bacteria</taxon>
        <taxon>Bacillati</taxon>
        <taxon>Cyanobacteriota</taxon>
        <taxon>Cyanophyceae</taxon>
        <taxon>Nostocales</taxon>
        <taxon>Nodulariaceae</taxon>
        <taxon>Umezakia</taxon>
    </lineage>
</organism>
<protein>
    <submittedName>
        <fullName evidence="1">Uncharacterized protein</fullName>
    </submittedName>
</protein>
<sequence>MIISDLNILETVEAANVIGGCCCYYNDTYEKHDKKDKKYYSPKKYKKDHVKEDEKLPSLVNVINIEIKNDNLAIASSDSNSEPSGKYYY</sequence>
<dbReference type="EMBL" id="JANQDL010000099">
    <property type="protein sequence ID" value="MDH6065086.1"/>
    <property type="molecule type" value="Genomic_DNA"/>
</dbReference>
<accession>A0AA43H0V0</accession>
<evidence type="ECO:0000313" key="2">
    <source>
        <dbReference type="Proteomes" id="UP001159370"/>
    </source>
</evidence>
<proteinExistence type="predicted"/>
<evidence type="ECO:0000313" key="1">
    <source>
        <dbReference type="EMBL" id="MDH6065086.1"/>
    </source>
</evidence>
<reference evidence="1 2" key="1">
    <citation type="journal article" date="2023" name="J. Phycol.">
        <title>Chrysosporum ovalisporum is synonymous with the true-branching cyanobacterium Umezakia natans (Nostocales/Aphanizomenonaceae).</title>
        <authorList>
            <person name="McGregor G.B."/>
            <person name="Sendall B.C."/>
            <person name="Niiyama Y."/>
            <person name="Tuji A."/>
            <person name="Willis A."/>
        </authorList>
    </citation>
    <scope>NUCLEOTIDE SEQUENCE [LARGE SCALE GENOMIC DNA]</scope>
    <source>
        <strain evidence="1 2">FSS-62</strain>
    </source>
</reference>
<comment type="caution">
    <text evidence="1">The sequence shown here is derived from an EMBL/GenBank/DDBJ whole genome shotgun (WGS) entry which is preliminary data.</text>
</comment>
<dbReference type="RefSeq" id="WP_280652024.1">
    <property type="nucleotide sequence ID" value="NZ_JANQDL010000099.1"/>
</dbReference>